<gene>
    <name evidence="1" type="ORF">P9B03_01540</name>
</gene>
<name>A0AAW9NFF4_9BACL</name>
<sequence>MNQPEGFIENKYLLKSSEYYSILLKKLDNFEIERCFVLENLETFLKWNKQTQYISEEKLQKLWMKQIRKYKFSLDEWEKNYINTNIHAYLVKEKGQGLQKLIRFYKDRHGIKWLENAFDYGMTLLIKLGGMNGSEMFFLTYLICYEWEKNYLEDEEVKRFFCNSVNSKVKEVYNSFMDYNSEQNHLTAIKLYKLLSKYNPQFNINSASTPEFYKKLSLS</sequence>
<dbReference type="RefSeq" id="WP_326121386.1">
    <property type="nucleotide sequence ID" value="NZ_JARSFG010000003.1"/>
</dbReference>
<accession>A0AAW9NFF4</accession>
<reference evidence="1 2" key="1">
    <citation type="submission" date="2023-03" db="EMBL/GenBank/DDBJ databases">
        <title>Bacillus Genome Sequencing.</title>
        <authorList>
            <person name="Dunlap C."/>
        </authorList>
    </citation>
    <scope>NUCLEOTIDE SEQUENCE [LARGE SCALE GENOMIC DNA]</scope>
    <source>
        <strain evidence="1 2">B-59205</strain>
    </source>
</reference>
<comment type="caution">
    <text evidence="1">The sequence shown here is derived from an EMBL/GenBank/DDBJ whole genome shotgun (WGS) entry which is preliminary data.</text>
</comment>
<dbReference type="EMBL" id="JARSFG010000003">
    <property type="protein sequence ID" value="MEC1177154.1"/>
    <property type="molecule type" value="Genomic_DNA"/>
</dbReference>
<organism evidence="1 2">
    <name type="scientific">Metasolibacillus meyeri</name>
    <dbReference type="NCBI Taxonomy" id="1071052"/>
    <lineage>
        <taxon>Bacteria</taxon>
        <taxon>Bacillati</taxon>
        <taxon>Bacillota</taxon>
        <taxon>Bacilli</taxon>
        <taxon>Bacillales</taxon>
        <taxon>Caryophanaceae</taxon>
        <taxon>Metasolibacillus</taxon>
    </lineage>
</organism>
<evidence type="ECO:0000313" key="1">
    <source>
        <dbReference type="EMBL" id="MEC1177154.1"/>
    </source>
</evidence>
<dbReference type="AlphaFoldDB" id="A0AAW9NFF4"/>
<protein>
    <submittedName>
        <fullName evidence="1">Uncharacterized protein</fullName>
    </submittedName>
</protein>
<proteinExistence type="predicted"/>
<evidence type="ECO:0000313" key="2">
    <source>
        <dbReference type="Proteomes" id="UP001344888"/>
    </source>
</evidence>
<keyword evidence="2" id="KW-1185">Reference proteome</keyword>
<dbReference type="Proteomes" id="UP001344888">
    <property type="component" value="Unassembled WGS sequence"/>
</dbReference>